<dbReference type="InterPro" id="IPR043724">
    <property type="entry name" value="DUF5666"/>
</dbReference>
<feature type="signal peptide" evidence="1">
    <location>
        <begin position="1"/>
        <end position="23"/>
    </location>
</feature>
<feature type="domain" description="DUF5666" evidence="2">
    <location>
        <begin position="53"/>
        <end position="111"/>
    </location>
</feature>
<dbReference type="Proteomes" id="UP000178811">
    <property type="component" value="Unassembled WGS sequence"/>
</dbReference>
<accession>A0A1F6EW96</accession>
<feature type="chain" id="PRO_5009524266" description="DUF5666 domain-containing protein" evidence="1">
    <location>
        <begin position="24"/>
        <end position="223"/>
    </location>
</feature>
<organism evidence="3 4">
    <name type="scientific">Candidatus Kaiserbacteria bacterium RIFCSPLOWO2_01_FULL_52_12b</name>
    <dbReference type="NCBI Taxonomy" id="1798509"/>
    <lineage>
        <taxon>Bacteria</taxon>
        <taxon>Candidatus Kaiseribacteriota</taxon>
    </lineage>
</organism>
<keyword evidence="1" id="KW-0732">Signal</keyword>
<evidence type="ECO:0000259" key="2">
    <source>
        <dbReference type="Pfam" id="PF18914"/>
    </source>
</evidence>
<proteinExistence type="predicted"/>
<feature type="domain" description="DUF5666" evidence="2">
    <location>
        <begin position="151"/>
        <end position="216"/>
    </location>
</feature>
<protein>
    <recommendedName>
        <fullName evidence="2">DUF5666 domain-containing protein</fullName>
    </recommendedName>
</protein>
<evidence type="ECO:0000313" key="4">
    <source>
        <dbReference type="Proteomes" id="UP000178811"/>
    </source>
</evidence>
<gene>
    <name evidence="3" type="ORF">A3A36_02355</name>
</gene>
<dbReference type="Pfam" id="PF18914">
    <property type="entry name" value="DUF5666"/>
    <property type="match status" value="2"/>
</dbReference>
<name>A0A1F6EW96_9BACT</name>
<dbReference type="EMBL" id="MFLW01000028">
    <property type="protein sequence ID" value="OGG77894.1"/>
    <property type="molecule type" value="Genomic_DNA"/>
</dbReference>
<comment type="caution">
    <text evidence="3">The sequence shown here is derived from an EMBL/GenBank/DDBJ whole genome shotgun (WGS) entry which is preliminary data.</text>
</comment>
<reference evidence="3 4" key="1">
    <citation type="journal article" date="2016" name="Nat. Commun.">
        <title>Thousands of microbial genomes shed light on interconnected biogeochemical processes in an aquifer system.</title>
        <authorList>
            <person name="Anantharaman K."/>
            <person name="Brown C.T."/>
            <person name="Hug L.A."/>
            <person name="Sharon I."/>
            <person name="Castelle C.J."/>
            <person name="Probst A.J."/>
            <person name="Thomas B.C."/>
            <person name="Singh A."/>
            <person name="Wilkins M.J."/>
            <person name="Karaoz U."/>
            <person name="Brodie E.L."/>
            <person name="Williams K.H."/>
            <person name="Hubbard S.S."/>
            <person name="Banfield J.F."/>
        </authorList>
    </citation>
    <scope>NUCLEOTIDE SEQUENCE [LARGE SCALE GENOMIC DNA]</scope>
</reference>
<evidence type="ECO:0000313" key="3">
    <source>
        <dbReference type="EMBL" id="OGG77894.1"/>
    </source>
</evidence>
<dbReference type="AlphaFoldDB" id="A0A1F6EW96"/>
<evidence type="ECO:0000256" key="1">
    <source>
        <dbReference type="SAM" id="SignalP"/>
    </source>
</evidence>
<sequence length="223" mass="23813">MKRKVVAMIGMVGLLAAAGVAFAETDSIGSTAESARPKPMVLEVGPGGKVLMRGIVGSVSTTSLTVKSWGGDWIVQVSGSSEILPKAANLVDFKQGDFVGVQGVVNQSANWTVDAEIVRDWTARKALGEEIKQNTQLVREEMKSGTPRNFEGTVSDLDTSARTFMLAGEEKTYSVVLTTDAIILKKNRATLDFSKVQNGDRVRVWGSVASSTITASVFRDVSL</sequence>